<evidence type="ECO:0000256" key="1">
    <source>
        <dbReference type="SAM" id="SignalP"/>
    </source>
</evidence>
<evidence type="ECO:0000313" key="2">
    <source>
        <dbReference type="EMBL" id="KAK3402228.1"/>
    </source>
</evidence>
<name>A0AAE0PLP0_SORBR</name>
<feature type="chain" id="PRO_5042108398" description="Secreted protein" evidence="1">
    <location>
        <begin position="19"/>
        <end position="138"/>
    </location>
</feature>
<dbReference type="EMBL" id="JAUTDP010000002">
    <property type="protein sequence ID" value="KAK3402228.1"/>
    <property type="molecule type" value="Genomic_DNA"/>
</dbReference>
<accession>A0AAE0PLP0</accession>
<evidence type="ECO:0008006" key="4">
    <source>
        <dbReference type="Google" id="ProtNLM"/>
    </source>
</evidence>
<protein>
    <recommendedName>
        <fullName evidence="4">Secreted protein</fullName>
    </recommendedName>
</protein>
<sequence>MFFFRPFCFALVSLQVSSSSMSPSSFFLSNYSDFNRHRPNPFHYHNLGPRWLSHLQRTDETRRPVRLSARWKLELFLFNVWYVPDSRRHVCLDASCDLRRITKFDRLVIDEVTYRCLCGKWSLEDDVRFIFHSWAQYR</sequence>
<reference evidence="2" key="2">
    <citation type="submission" date="2023-07" db="EMBL/GenBank/DDBJ databases">
        <authorList>
            <consortium name="Lawrence Berkeley National Laboratory"/>
            <person name="Haridas S."/>
            <person name="Hensen N."/>
            <person name="Bonometti L."/>
            <person name="Westerberg I."/>
            <person name="Brannstrom I.O."/>
            <person name="Guillou S."/>
            <person name="Cros-Aarteil S."/>
            <person name="Calhoun S."/>
            <person name="Kuo A."/>
            <person name="Mondo S."/>
            <person name="Pangilinan J."/>
            <person name="Riley R."/>
            <person name="LaButti K."/>
            <person name="Andreopoulos B."/>
            <person name="Lipzen A."/>
            <person name="Chen C."/>
            <person name="Yanf M."/>
            <person name="Daum C."/>
            <person name="Ng V."/>
            <person name="Clum A."/>
            <person name="Steindorff A."/>
            <person name="Ohm R."/>
            <person name="Martin F."/>
            <person name="Silar P."/>
            <person name="Natvig D."/>
            <person name="Lalanne C."/>
            <person name="Gautier V."/>
            <person name="Ament-velasquez S.L."/>
            <person name="Kruys A."/>
            <person name="Hutchinson M.I."/>
            <person name="Powell A.J."/>
            <person name="Barry K."/>
            <person name="Miller A.N."/>
            <person name="Grigoriev I.V."/>
            <person name="Debuchy R."/>
            <person name="Gladieux P."/>
            <person name="Thoren M.H."/>
            <person name="Johannesson H."/>
        </authorList>
    </citation>
    <scope>NUCLEOTIDE SEQUENCE</scope>
    <source>
        <strain evidence="2">FGSC 1904</strain>
    </source>
</reference>
<evidence type="ECO:0000313" key="3">
    <source>
        <dbReference type="Proteomes" id="UP001281003"/>
    </source>
</evidence>
<organism evidence="2 3">
    <name type="scientific">Sordaria brevicollis</name>
    <dbReference type="NCBI Taxonomy" id="83679"/>
    <lineage>
        <taxon>Eukaryota</taxon>
        <taxon>Fungi</taxon>
        <taxon>Dikarya</taxon>
        <taxon>Ascomycota</taxon>
        <taxon>Pezizomycotina</taxon>
        <taxon>Sordariomycetes</taxon>
        <taxon>Sordariomycetidae</taxon>
        <taxon>Sordariales</taxon>
        <taxon>Sordariaceae</taxon>
        <taxon>Sordaria</taxon>
    </lineage>
</organism>
<keyword evidence="3" id="KW-1185">Reference proteome</keyword>
<comment type="caution">
    <text evidence="2">The sequence shown here is derived from an EMBL/GenBank/DDBJ whole genome shotgun (WGS) entry which is preliminary data.</text>
</comment>
<proteinExistence type="predicted"/>
<reference evidence="2" key="1">
    <citation type="journal article" date="2023" name="Mol. Phylogenet. Evol.">
        <title>Genome-scale phylogeny and comparative genomics of the fungal order Sordariales.</title>
        <authorList>
            <person name="Hensen N."/>
            <person name="Bonometti L."/>
            <person name="Westerberg I."/>
            <person name="Brannstrom I.O."/>
            <person name="Guillou S."/>
            <person name="Cros-Aarteil S."/>
            <person name="Calhoun S."/>
            <person name="Haridas S."/>
            <person name="Kuo A."/>
            <person name="Mondo S."/>
            <person name="Pangilinan J."/>
            <person name="Riley R."/>
            <person name="LaButti K."/>
            <person name="Andreopoulos B."/>
            <person name="Lipzen A."/>
            <person name="Chen C."/>
            <person name="Yan M."/>
            <person name="Daum C."/>
            <person name="Ng V."/>
            <person name="Clum A."/>
            <person name="Steindorff A."/>
            <person name="Ohm R.A."/>
            <person name="Martin F."/>
            <person name="Silar P."/>
            <person name="Natvig D.O."/>
            <person name="Lalanne C."/>
            <person name="Gautier V."/>
            <person name="Ament-Velasquez S.L."/>
            <person name="Kruys A."/>
            <person name="Hutchinson M.I."/>
            <person name="Powell A.J."/>
            <person name="Barry K."/>
            <person name="Miller A.N."/>
            <person name="Grigoriev I.V."/>
            <person name="Debuchy R."/>
            <person name="Gladieux P."/>
            <person name="Hiltunen Thoren M."/>
            <person name="Johannesson H."/>
        </authorList>
    </citation>
    <scope>NUCLEOTIDE SEQUENCE</scope>
    <source>
        <strain evidence="2">FGSC 1904</strain>
    </source>
</reference>
<dbReference type="Proteomes" id="UP001281003">
    <property type="component" value="Unassembled WGS sequence"/>
</dbReference>
<feature type="signal peptide" evidence="1">
    <location>
        <begin position="1"/>
        <end position="18"/>
    </location>
</feature>
<dbReference type="AlphaFoldDB" id="A0AAE0PLP0"/>
<keyword evidence="1" id="KW-0732">Signal</keyword>
<gene>
    <name evidence="2" type="ORF">B0T20DRAFT_134810</name>
</gene>